<dbReference type="Gene3D" id="3.40.50.880">
    <property type="match status" value="1"/>
</dbReference>
<reference evidence="1 2" key="1">
    <citation type="submission" date="2019-01" db="EMBL/GenBank/DDBJ databases">
        <title>Comparative genomic analysis identifies haemin-independent Haemophilus haemolyticus: a formal re-classification of Haemophilus intermedius.</title>
        <authorList>
            <person name="Harris T.M."/>
            <person name="Price E.P."/>
            <person name="Sarovich D.S."/>
            <person name="Norskov-Lauritsen N."/>
            <person name="Beissbarth J."/>
            <person name="Chang A.B."/>
            <person name="Smith-Vaughan H.C."/>
        </authorList>
    </citation>
    <scope>NUCLEOTIDE SEQUENCE [LARGE SCALE GENOMIC DNA]</scope>
    <source>
        <strain evidence="1 2">60824 B Hi-4</strain>
    </source>
</reference>
<dbReference type="Proteomes" id="UP000316888">
    <property type="component" value="Unassembled WGS sequence"/>
</dbReference>
<dbReference type="EMBL" id="SDPB01000022">
    <property type="protein sequence ID" value="TPH20917.1"/>
    <property type="molecule type" value="Genomic_DNA"/>
</dbReference>
<dbReference type="InterPro" id="IPR029062">
    <property type="entry name" value="Class_I_gatase-like"/>
</dbReference>
<dbReference type="Pfam" id="PF13507">
    <property type="entry name" value="GATase_5"/>
    <property type="match status" value="1"/>
</dbReference>
<gene>
    <name evidence="1" type="ORF">EUX48_08475</name>
</gene>
<comment type="caution">
    <text evidence="1">The sequence shown here is derived from an EMBL/GenBank/DDBJ whole genome shotgun (WGS) entry which is preliminary data.</text>
</comment>
<evidence type="ECO:0000313" key="1">
    <source>
        <dbReference type="EMBL" id="TPH20917.1"/>
    </source>
</evidence>
<dbReference type="AlphaFoldDB" id="A0A502LNH9"/>
<sequence length="47" mass="5126">MTALQAQNLIVAQYIDSHLNVTETYPANPNASVLGITVISWTVILLQ</sequence>
<dbReference type="SUPFAM" id="SSF52317">
    <property type="entry name" value="Class I glutamine amidotransferase-like"/>
    <property type="match status" value="1"/>
</dbReference>
<evidence type="ECO:0000313" key="2">
    <source>
        <dbReference type="Proteomes" id="UP000316888"/>
    </source>
</evidence>
<name>A0A502LNH9_HAEHA</name>
<accession>A0A502LNH9</accession>
<proteinExistence type="predicted"/>
<organism evidence="1 2">
    <name type="scientific">Haemophilus haemolyticus</name>
    <dbReference type="NCBI Taxonomy" id="726"/>
    <lineage>
        <taxon>Bacteria</taxon>
        <taxon>Pseudomonadati</taxon>
        <taxon>Pseudomonadota</taxon>
        <taxon>Gammaproteobacteria</taxon>
        <taxon>Pasteurellales</taxon>
        <taxon>Pasteurellaceae</taxon>
        <taxon>Haemophilus</taxon>
    </lineage>
</organism>
<protein>
    <submittedName>
        <fullName evidence="1">Uncharacterized protein</fullName>
    </submittedName>
</protein>